<feature type="region of interest" description="Disordered" evidence="1">
    <location>
        <begin position="1"/>
        <end position="41"/>
    </location>
</feature>
<dbReference type="AlphaFoldDB" id="A0AAN7WS37"/>
<reference evidence="2 3" key="1">
    <citation type="journal article" date="2023" name="Genes (Basel)">
        <title>Chromosome-Level Genome Assembly and Circadian Gene Repertoire of the Patagonia Blennie Eleginops maclovinus-The Closest Ancestral Proxy of Antarctic Cryonotothenioids.</title>
        <authorList>
            <person name="Cheng C.C."/>
            <person name="Rivera-Colon A.G."/>
            <person name="Minhas B.F."/>
            <person name="Wilson L."/>
            <person name="Rayamajhi N."/>
            <person name="Vargas-Chacoff L."/>
            <person name="Catchen J.M."/>
        </authorList>
    </citation>
    <scope>NUCLEOTIDE SEQUENCE [LARGE SCALE GENOMIC DNA]</scope>
    <source>
        <strain evidence="2">JMC-PN-2008</strain>
    </source>
</reference>
<accession>A0AAN7WS37</accession>
<protein>
    <submittedName>
        <fullName evidence="2">Uncharacterized protein</fullName>
    </submittedName>
</protein>
<sequence length="154" mass="17307">MDRERQERRDEEEEEEETLTPSRRREEEEEEMMKAGPKNRVVIGHTPISASSSLSSFPFISSSLCQGGRGGGEDDEVNVAIVTIEDESCPSEPFGIAHQETANQIARIEGGRDEKEEEEKEERNSEEEEEEEEMTSPSLYLQSQVSAPTTDGLL</sequence>
<dbReference type="EMBL" id="JAUZQC010000025">
    <property type="protein sequence ID" value="KAK5848136.1"/>
    <property type="molecule type" value="Genomic_DNA"/>
</dbReference>
<comment type="caution">
    <text evidence="2">The sequence shown here is derived from an EMBL/GenBank/DDBJ whole genome shotgun (WGS) entry which is preliminary data.</text>
</comment>
<organism evidence="2 3">
    <name type="scientific">Eleginops maclovinus</name>
    <name type="common">Patagonian blennie</name>
    <name type="synonym">Eleginus maclovinus</name>
    <dbReference type="NCBI Taxonomy" id="56733"/>
    <lineage>
        <taxon>Eukaryota</taxon>
        <taxon>Metazoa</taxon>
        <taxon>Chordata</taxon>
        <taxon>Craniata</taxon>
        <taxon>Vertebrata</taxon>
        <taxon>Euteleostomi</taxon>
        <taxon>Actinopterygii</taxon>
        <taxon>Neopterygii</taxon>
        <taxon>Teleostei</taxon>
        <taxon>Neoteleostei</taxon>
        <taxon>Acanthomorphata</taxon>
        <taxon>Eupercaria</taxon>
        <taxon>Perciformes</taxon>
        <taxon>Notothenioidei</taxon>
        <taxon>Eleginopidae</taxon>
        <taxon>Eleginops</taxon>
    </lineage>
</organism>
<feature type="compositionally biased region" description="Polar residues" evidence="1">
    <location>
        <begin position="135"/>
        <end position="154"/>
    </location>
</feature>
<feature type="region of interest" description="Disordered" evidence="1">
    <location>
        <begin position="90"/>
        <end position="154"/>
    </location>
</feature>
<name>A0AAN7WS37_ELEMC</name>
<feature type="compositionally biased region" description="Acidic residues" evidence="1">
    <location>
        <begin position="115"/>
        <end position="134"/>
    </location>
</feature>
<proteinExistence type="predicted"/>
<reference evidence="2 3" key="2">
    <citation type="journal article" date="2023" name="Mol. Biol. Evol.">
        <title>Genomics of Secondarily Temperate Adaptation in the Only Non-Antarctic Icefish.</title>
        <authorList>
            <person name="Rivera-Colon A.G."/>
            <person name="Rayamajhi N."/>
            <person name="Minhas B.F."/>
            <person name="Madrigal G."/>
            <person name="Bilyk K.T."/>
            <person name="Yoon V."/>
            <person name="Hune M."/>
            <person name="Gregory S."/>
            <person name="Cheng C.H.C."/>
            <person name="Catchen J.M."/>
        </authorList>
    </citation>
    <scope>NUCLEOTIDE SEQUENCE [LARGE SCALE GENOMIC DNA]</scope>
    <source>
        <strain evidence="2">JMC-PN-2008</strain>
    </source>
</reference>
<evidence type="ECO:0000313" key="2">
    <source>
        <dbReference type="EMBL" id="KAK5848136.1"/>
    </source>
</evidence>
<evidence type="ECO:0000256" key="1">
    <source>
        <dbReference type="SAM" id="MobiDB-lite"/>
    </source>
</evidence>
<keyword evidence="3" id="KW-1185">Reference proteome</keyword>
<evidence type="ECO:0000313" key="3">
    <source>
        <dbReference type="Proteomes" id="UP001346869"/>
    </source>
</evidence>
<dbReference type="Proteomes" id="UP001346869">
    <property type="component" value="Unassembled WGS sequence"/>
</dbReference>
<gene>
    <name evidence="2" type="ORF">PBY51_005777</name>
</gene>